<gene>
    <name evidence="1" type="ORF">SDC9_131685</name>
</gene>
<sequence>MGLGERAFSGLYEGDRVLAVLGSHVEAADLSAHLFRNGKARGVVARAVDAVTGRELFSGFGHVVVVDRIHTMGVHGRDVVLNTHVDILQIFFSITRRPVALSLVKQHWYQALFYGSAIYLVLPEAELRARAREKEKNLYFCPKFYKRQDTVTFRFYRLHSDTNRGKIFNKYCYYLAAHRGAGRAA</sequence>
<accession>A0A645D7L6</accession>
<name>A0A645D7L6_9ZZZZ</name>
<evidence type="ECO:0000313" key="1">
    <source>
        <dbReference type="EMBL" id="MPM84612.1"/>
    </source>
</evidence>
<reference evidence="1" key="1">
    <citation type="submission" date="2019-08" db="EMBL/GenBank/DDBJ databases">
        <authorList>
            <person name="Kucharzyk K."/>
            <person name="Murdoch R.W."/>
            <person name="Higgins S."/>
            <person name="Loffler F."/>
        </authorList>
    </citation>
    <scope>NUCLEOTIDE SEQUENCE</scope>
</reference>
<organism evidence="1">
    <name type="scientific">bioreactor metagenome</name>
    <dbReference type="NCBI Taxonomy" id="1076179"/>
    <lineage>
        <taxon>unclassified sequences</taxon>
        <taxon>metagenomes</taxon>
        <taxon>ecological metagenomes</taxon>
    </lineage>
</organism>
<dbReference type="AlphaFoldDB" id="A0A645D7L6"/>
<proteinExistence type="predicted"/>
<dbReference type="EMBL" id="VSSQ01033113">
    <property type="protein sequence ID" value="MPM84612.1"/>
    <property type="molecule type" value="Genomic_DNA"/>
</dbReference>
<protein>
    <submittedName>
        <fullName evidence="1">Uncharacterized protein</fullName>
    </submittedName>
</protein>
<comment type="caution">
    <text evidence="1">The sequence shown here is derived from an EMBL/GenBank/DDBJ whole genome shotgun (WGS) entry which is preliminary data.</text>
</comment>